<gene>
    <name evidence="3" type="ORF">MUK42_00115</name>
</gene>
<dbReference type="AlphaFoldDB" id="A0A9E7FBR4"/>
<dbReference type="OrthoDB" id="185373at2759"/>
<dbReference type="FunFam" id="1.25.40.10:FF:000090">
    <property type="entry name" value="Pentatricopeptide repeat-containing protein, chloroplastic"/>
    <property type="match status" value="1"/>
</dbReference>
<dbReference type="PANTHER" id="PTHR47926">
    <property type="entry name" value="PENTATRICOPEPTIDE REPEAT-CONTAINING PROTEIN"/>
    <property type="match status" value="1"/>
</dbReference>
<dbReference type="GO" id="GO:0003723">
    <property type="term" value="F:RNA binding"/>
    <property type="evidence" value="ECO:0007669"/>
    <property type="project" value="InterPro"/>
</dbReference>
<dbReference type="Pfam" id="PF13041">
    <property type="entry name" value="PPR_2"/>
    <property type="match status" value="3"/>
</dbReference>
<organism evidence="3 4">
    <name type="scientific">Musa troglodytarum</name>
    <name type="common">fe'i banana</name>
    <dbReference type="NCBI Taxonomy" id="320322"/>
    <lineage>
        <taxon>Eukaryota</taxon>
        <taxon>Viridiplantae</taxon>
        <taxon>Streptophyta</taxon>
        <taxon>Embryophyta</taxon>
        <taxon>Tracheophyta</taxon>
        <taxon>Spermatophyta</taxon>
        <taxon>Magnoliopsida</taxon>
        <taxon>Liliopsida</taxon>
        <taxon>Zingiberales</taxon>
        <taxon>Musaceae</taxon>
        <taxon>Musa</taxon>
    </lineage>
</organism>
<feature type="repeat" description="PPR" evidence="2">
    <location>
        <begin position="112"/>
        <end position="142"/>
    </location>
</feature>
<evidence type="ECO:0000313" key="3">
    <source>
        <dbReference type="EMBL" id="URD92396.1"/>
    </source>
</evidence>
<dbReference type="Pfam" id="PF01535">
    <property type="entry name" value="PPR"/>
    <property type="match status" value="4"/>
</dbReference>
<dbReference type="NCBIfam" id="TIGR00756">
    <property type="entry name" value="PPR"/>
    <property type="match status" value="5"/>
</dbReference>
<dbReference type="InterPro" id="IPR046848">
    <property type="entry name" value="E_motif"/>
</dbReference>
<dbReference type="InterPro" id="IPR011990">
    <property type="entry name" value="TPR-like_helical_dom_sf"/>
</dbReference>
<dbReference type="PROSITE" id="PS51375">
    <property type="entry name" value="PPR"/>
    <property type="match status" value="7"/>
</dbReference>
<proteinExistence type="predicted"/>
<dbReference type="InterPro" id="IPR002885">
    <property type="entry name" value="PPR_rpt"/>
</dbReference>
<sequence>MCHAALLKASAFALKRRFRSIPGRPLSGNPIAEPKAFLIPSARRWNSLIRAHVDSGHFHTALSLFSAMREGGARPDHYTFPLVNRAVSSLASRIDVGEAIHCLAIKAGFAGDVYFCNTMMEAYVRNGGVSTARQVFDEMCLRDVVSWTSLISGYAHVGDFDEAFDLLHRMRAEGLEPSPVTLAVLLRACCAAEDVVGGCQLHGFVIKMGFGGHELVQNSILTMFSKLSRLEVVQKLFDDTQNRSVASWNILVSMYSSMGDVSGAIDSFEKMKTEVSPSSETLTSLLSVLAKSEDLRLGKKAHCHAVKAGQVDAVMHASLVDFYAKCGELEFAVQLYEEAQTKSSTLWCIMMWGFLQNGEFLETVRLFQRMQEAGFMPGKDALRVLVMACSHLGVLMWGKGIHGYLIRNNTLEAGGSDDTALGTSVLNMYAKCGSIDFARRCFDRIAEKDIVAWTSMVEGYAVHGLGMEALDLFCRMKEEGVRPNSVTFLSLLSACSHSGLLREGCELFDCMVTRYCISPEISHYTCLVDLLGRSGRLGEALDVITGMIVEPDGRIWGALLASCRTHSDSVLGNYAAKKLFDLEPDNMGYQVVLSNIFAGDQMWEETERTRKSMHREELRKKPGWSCVQVKGMSDVFVAGDKSHPRVGKIYEVLGCLARQSEESRELRSREC</sequence>
<dbReference type="GO" id="GO:0009451">
    <property type="term" value="P:RNA modification"/>
    <property type="evidence" value="ECO:0007669"/>
    <property type="project" value="InterPro"/>
</dbReference>
<accession>A0A9E7FBR4</accession>
<dbReference type="FunFam" id="1.25.40.10:FF:000344">
    <property type="entry name" value="Pentatricopeptide repeat-containing protein"/>
    <property type="match status" value="1"/>
</dbReference>
<reference evidence="3" key="1">
    <citation type="submission" date="2022-05" db="EMBL/GenBank/DDBJ databases">
        <title>The Musa troglodytarum L. genome provides insights into the mechanism of non-climacteric behaviour and enrichment of carotenoids.</title>
        <authorList>
            <person name="Wang J."/>
        </authorList>
    </citation>
    <scope>NUCLEOTIDE SEQUENCE</scope>
    <source>
        <tissue evidence="3">Leaf</tissue>
    </source>
</reference>
<dbReference type="EMBL" id="CP097505">
    <property type="protein sequence ID" value="URD92396.1"/>
    <property type="molecule type" value="Genomic_DNA"/>
</dbReference>
<feature type="repeat" description="PPR" evidence="2">
    <location>
        <begin position="244"/>
        <end position="274"/>
    </location>
</feature>
<feature type="repeat" description="PPR" evidence="2">
    <location>
        <begin position="41"/>
        <end position="75"/>
    </location>
</feature>
<dbReference type="InterPro" id="IPR046960">
    <property type="entry name" value="PPR_At4g14850-like_plant"/>
</dbReference>
<dbReference type="Pfam" id="PF20431">
    <property type="entry name" value="E_motif"/>
    <property type="match status" value="1"/>
</dbReference>
<evidence type="ECO:0000313" key="4">
    <source>
        <dbReference type="Proteomes" id="UP001055439"/>
    </source>
</evidence>
<feature type="repeat" description="PPR" evidence="2">
    <location>
        <begin position="143"/>
        <end position="177"/>
    </location>
</feature>
<feature type="repeat" description="PPR" evidence="2">
    <location>
        <begin position="343"/>
        <end position="377"/>
    </location>
</feature>
<evidence type="ECO:0000256" key="1">
    <source>
        <dbReference type="ARBA" id="ARBA00022737"/>
    </source>
</evidence>
<dbReference type="Proteomes" id="UP001055439">
    <property type="component" value="Chromosome 3"/>
</dbReference>
<feature type="repeat" description="PPR" evidence="2">
    <location>
        <begin position="484"/>
        <end position="518"/>
    </location>
</feature>
<protein>
    <submittedName>
        <fullName evidence="3">PPR repeat</fullName>
    </submittedName>
</protein>
<keyword evidence="1" id="KW-0677">Repeat</keyword>
<dbReference type="PANTHER" id="PTHR47926:SF342">
    <property type="entry name" value="TETRATRICOPEPTIDE-LIKE HELICAL DOMAIN-CONTAINING PROTEIN-RELATED"/>
    <property type="match status" value="1"/>
</dbReference>
<dbReference type="Gene3D" id="1.25.40.10">
    <property type="entry name" value="Tetratricopeptide repeat domain"/>
    <property type="match status" value="4"/>
</dbReference>
<evidence type="ECO:0000256" key="2">
    <source>
        <dbReference type="PROSITE-ProRule" id="PRU00708"/>
    </source>
</evidence>
<feature type="repeat" description="PPR" evidence="2">
    <location>
        <begin position="449"/>
        <end position="483"/>
    </location>
</feature>
<keyword evidence="4" id="KW-1185">Reference proteome</keyword>
<name>A0A9E7FBR4_9LILI</name>